<organism evidence="5 6">
    <name type="scientific">Aequorivita lipolytica</name>
    <dbReference type="NCBI Taxonomy" id="153267"/>
    <lineage>
        <taxon>Bacteria</taxon>
        <taxon>Pseudomonadati</taxon>
        <taxon>Bacteroidota</taxon>
        <taxon>Flavobacteriia</taxon>
        <taxon>Flavobacteriales</taxon>
        <taxon>Flavobacteriaceae</taxon>
        <taxon>Aequorivita</taxon>
    </lineage>
</organism>
<name>A0A5C6YP28_9FLAO</name>
<gene>
    <name evidence="5" type="ORF">ESV24_09500</name>
</gene>
<dbReference type="SMART" id="SM00342">
    <property type="entry name" value="HTH_ARAC"/>
    <property type="match status" value="1"/>
</dbReference>
<evidence type="ECO:0000313" key="5">
    <source>
        <dbReference type="EMBL" id="TXD68977.1"/>
    </source>
</evidence>
<dbReference type="RefSeq" id="WP_111816372.1">
    <property type="nucleotide sequence ID" value="NZ_CBCRZQ010000008.1"/>
</dbReference>
<dbReference type="GO" id="GO:0043565">
    <property type="term" value="F:sequence-specific DNA binding"/>
    <property type="evidence" value="ECO:0007669"/>
    <property type="project" value="InterPro"/>
</dbReference>
<sequence>MVYSNLKAIYANIAPCNALKPFVLNYSILSFNTNQLERSWPCYSGPEMCLLCFIKALPTGMPFPQAAFYEHKLQRIWLKGLFTDFCGNWKFKGEYTIFRIHFTPTGFHSLFQLSLREFTNKIVAAQTVFGNEISCYAEDLQQAQTIANMAALTDEFLTTYLIPKKATAANNAIAKASHTMLDANGSVPIEQHASLANMSLRNFERKFRQQVGTSPKIFCRLLRFNRAIHNKLTIPDKCWTSIALECDYYDQMHMIRDFKKFAGSSPTQLFENSALPILHLENIKREFN</sequence>
<proteinExistence type="predicted"/>
<keyword evidence="2" id="KW-0238">DNA-binding</keyword>
<reference evidence="5 6" key="1">
    <citation type="submission" date="2019-08" db="EMBL/GenBank/DDBJ databases">
        <title>Genome of Aequorivita lipolytica Y10-2 (type strain).</title>
        <authorList>
            <person name="Bowman J.P."/>
        </authorList>
    </citation>
    <scope>NUCLEOTIDE SEQUENCE [LARGE SCALE GENOMIC DNA]</scope>
    <source>
        <strain evidence="5 6">Y10-2</strain>
    </source>
</reference>
<evidence type="ECO:0000256" key="1">
    <source>
        <dbReference type="ARBA" id="ARBA00023015"/>
    </source>
</evidence>
<evidence type="ECO:0000256" key="3">
    <source>
        <dbReference type="ARBA" id="ARBA00023163"/>
    </source>
</evidence>
<accession>A0A5C6YP28</accession>
<dbReference type="GO" id="GO:0003700">
    <property type="term" value="F:DNA-binding transcription factor activity"/>
    <property type="evidence" value="ECO:0007669"/>
    <property type="project" value="InterPro"/>
</dbReference>
<dbReference type="EMBL" id="VORU01000007">
    <property type="protein sequence ID" value="TXD68977.1"/>
    <property type="molecule type" value="Genomic_DNA"/>
</dbReference>
<feature type="domain" description="HTH araC/xylS-type" evidence="4">
    <location>
        <begin position="171"/>
        <end position="272"/>
    </location>
</feature>
<dbReference type="InterPro" id="IPR009057">
    <property type="entry name" value="Homeodomain-like_sf"/>
</dbReference>
<dbReference type="OrthoDB" id="323290at2"/>
<dbReference type="Proteomes" id="UP000321945">
    <property type="component" value="Unassembled WGS sequence"/>
</dbReference>
<comment type="caution">
    <text evidence="5">The sequence shown here is derived from an EMBL/GenBank/DDBJ whole genome shotgun (WGS) entry which is preliminary data.</text>
</comment>
<dbReference type="InterPro" id="IPR018060">
    <property type="entry name" value="HTH_AraC"/>
</dbReference>
<keyword evidence="1" id="KW-0805">Transcription regulation</keyword>
<protein>
    <submittedName>
        <fullName evidence="5">AraC family transcriptional regulator</fullName>
    </submittedName>
</protein>
<dbReference type="Pfam" id="PF12833">
    <property type="entry name" value="HTH_18"/>
    <property type="match status" value="1"/>
</dbReference>
<evidence type="ECO:0000259" key="4">
    <source>
        <dbReference type="PROSITE" id="PS01124"/>
    </source>
</evidence>
<dbReference type="AlphaFoldDB" id="A0A5C6YP28"/>
<keyword evidence="3" id="KW-0804">Transcription</keyword>
<keyword evidence="6" id="KW-1185">Reference proteome</keyword>
<dbReference type="SUPFAM" id="SSF46689">
    <property type="entry name" value="Homeodomain-like"/>
    <property type="match status" value="1"/>
</dbReference>
<dbReference type="Gene3D" id="1.10.10.60">
    <property type="entry name" value="Homeodomain-like"/>
    <property type="match status" value="1"/>
</dbReference>
<dbReference type="PANTHER" id="PTHR46796">
    <property type="entry name" value="HTH-TYPE TRANSCRIPTIONAL ACTIVATOR RHAS-RELATED"/>
    <property type="match status" value="1"/>
</dbReference>
<dbReference type="InterPro" id="IPR050204">
    <property type="entry name" value="AraC_XylS_family_regulators"/>
</dbReference>
<dbReference type="PROSITE" id="PS01124">
    <property type="entry name" value="HTH_ARAC_FAMILY_2"/>
    <property type="match status" value="1"/>
</dbReference>
<evidence type="ECO:0000256" key="2">
    <source>
        <dbReference type="ARBA" id="ARBA00023125"/>
    </source>
</evidence>
<evidence type="ECO:0000313" key="6">
    <source>
        <dbReference type="Proteomes" id="UP000321945"/>
    </source>
</evidence>